<feature type="transmembrane region" description="Helical" evidence="1">
    <location>
        <begin position="291"/>
        <end position="309"/>
    </location>
</feature>
<sequence>MRILKFIYYKWNERKRMYIIDEFNDYEKFIEEQQKAASKIKDKTFKISAILNLYNGYYFTNQLEKAEEVIKSLDIESLDNSSKCAYYCYLINHYIATSNEIMLDKFWEESQSSLEELRQNDAQLYRKLKINYNNFKGLYEESNKILLEADYDEKDDIFCTILKAEIYFNIGKKDEAKLIINDFLNSGKKLAPIFEKKIKELQIRYMNVEDKGLINKDKTNEEISFKDKVWLKFRDLDLMRNLLLLFIDVKNILKNKHILVILGLIIATYLWGFIGIIGLRNNTYWNYWNHFILDIFSKVFIINIIILLLKYMIKSKKYLKTMLVILIILFSMGFTFFAQSYSSTLMATIKDLPYVVSKSYVEEVTTIEYINIVNNIDYEYMEIETSNKINFELFYGNDIYDYIIENCYEGDVVKIKYLPNTKDIIYFKLEDITE</sequence>
<dbReference type="OrthoDB" id="158990at2"/>
<name>A0A0C1QXJ5_9CLOT</name>
<keyword evidence="1" id="KW-0472">Membrane</keyword>
<evidence type="ECO:0000313" key="3">
    <source>
        <dbReference type="Proteomes" id="UP000031366"/>
    </source>
</evidence>
<dbReference type="RefSeq" id="WP_039634622.1">
    <property type="nucleotide sequence ID" value="NZ_AYSO01000018.1"/>
</dbReference>
<gene>
    <name evidence="2" type="ORF">U732_2331</name>
</gene>
<keyword evidence="1" id="KW-1133">Transmembrane helix</keyword>
<dbReference type="EMBL" id="AYSO01000018">
    <property type="protein sequence ID" value="KIE45727.1"/>
    <property type="molecule type" value="Genomic_DNA"/>
</dbReference>
<protein>
    <recommendedName>
        <fullName evidence="4">Tetratricopeptide repeat family protein</fullName>
    </recommendedName>
</protein>
<evidence type="ECO:0008006" key="4">
    <source>
        <dbReference type="Google" id="ProtNLM"/>
    </source>
</evidence>
<reference evidence="2 3" key="1">
    <citation type="journal article" date="2015" name="Infect. Genet. Evol.">
        <title>Genomic sequences of six botulinum neurotoxin-producing strains representing three clostridial species illustrate the mobility and diversity of botulinum neurotoxin genes.</title>
        <authorList>
            <person name="Smith T.J."/>
            <person name="Hill K.K."/>
            <person name="Xie G."/>
            <person name="Foley B.T."/>
            <person name="Williamson C.H."/>
            <person name="Foster J.T."/>
            <person name="Johnson S.L."/>
            <person name="Chertkov O."/>
            <person name="Teshima H."/>
            <person name="Gibbons H.S."/>
            <person name="Johnsky L.A."/>
            <person name="Karavis M.A."/>
            <person name="Smith L.A."/>
        </authorList>
    </citation>
    <scope>NUCLEOTIDE SEQUENCE [LARGE SCALE GENOMIC DNA]</scope>
    <source>
        <strain evidence="2 3">CDC 2741</strain>
    </source>
</reference>
<evidence type="ECO:0000256" key="1">
    <source>
        <dbReference type="SAM" id="Phobius"/>
    </source>
</evidence>
<dbReference type="Proteomes" id="UP000031366">
    <property type="component" value="Unassembled WGS sequence"/>
</dbReference>
<evidence type="ECO:0000313" key="2">
    <source>
        <dbReference type="EMBL" id="KIE45727.1"/>
    </source>
</evidence>
<feature type="transmembrane region" description="Helical" evidence="1">
    <location>
        <begin position="321"/>
        <end position="341"/>
    </location>
</feature>
<dbReference type="AlphaFoldDB" id="A0A0C1QXJ5"/>
<feature type="transmembrane region" description="Helical" evidence="1">
    <location>
        <begin position="258"/>
        <end position="279"/>
    </location>
</feature>
<keyword evidence="3" id="KW-1185">Reference proteome</keyword>
<organism evidence="2 3">
    <name type="scientific">Clostridium argentinense CDC 2741</name>
    <dbReference type="NCBI Taxonomy" id="1418104"/>
    <lineage>
        <taxon>Bacteria</taxon>
        <taxon>Bacillati</taxon>
        <taxon>Bacillota</taxon>
        <taxon>Clostridia</taxon>
        <taxon>Eubacteriales</taxon>
        <taxon>Clostridiaceae</taxon>
        <taxon>Clostridium</taxon>
    </lineage>
</organism>
<proteinExistence type="predicted"/>
<accession>A0A0C1QXJ5</accession>
<keyword evidence="1" id="KW-0812">Transmembrane</keyword>
<comment type="caution">
    <text evidence="2">The sequence shown here is derived from an EMBL/GenBank/DDBJ whole genome shotgun (WGS) entry which is preliminary data.</text>
</comment>